<keyword evidence="1" id="KW-0812">Transmembrane</keyword>
<accession>D6U2Z9</accession>
<organism evidence="2 3">
    <name type="scientific">Ktedonobacter racemifer DSM 44963</name>
    <dbReference type="NCBI Taxonomy" id="485913"/>
    <lineage>
        <taxon>Bacteria</taxon>
        <taxon>Bacillati</taxon>
        <taxon>Chloroflexota</taxon>
        <taxon>Ktedonobacteria</taxon>
        <taxon>Ktedonobacterales</taxon>
        <taxon>Ktedonobacteraceae</taxon>
        <taxon>Ktedonobacter</taxon>
    </lineage>
</organism>
<dbReference type="EMBL" id="ADVG01000004">
    <property type="protein sequence ID" value="EFH82904.1"/>
    <property type="molecule type" value="Genomic_DNA"/>
</dbReference>
<evidence type="ECO:0000313" key="3">
    <source>
        <dbReference type="Proteomes" id="UP000004508"/>
    </source>
</evidence>
<keyword evidence="1" id="KW-1133">Transmembrane helix</keyword>
<keyword evidence="3" id="KW-1185">Reference proteome</keyword>
<name>D6U2Z9_KTERA</name>
<protein>
    <submittedName>
        <fullName evidence="2">Uncharacterized protein</fullName>
    </submittedName>
</protein>
<gene>
    <name evidence="2" type="ORF">Krac_3786</name>
</gene>
<reference evidence="2 3" key="1">
    <citation type="journal article" date="2011" name="Stand. Genomic Sci.">
        <title>Non-contiguous finished genome sequence and contextual data of the filamentous soil bacterium Ktedonobacter racemifer type strain (SOSP1-21).</title>
        <authorList>
            <person name="Chang Y.J."/>
            <person name="Land M."/>
            <person name="Hauser L."/>
            <person name="Chertkov O."/>
            <person name="Del Rio T.G."/>
            <person name="Nolan M."/>
            <person name="Copeland A."/>
            <person name="Tice H."/>
            <person name="Cheng J.F."/>
            <person name="Lucas S."/>
            <person name="Han C."/>
            <person name="Goodwin L."/>
            <person name="Pitluck S."/>
            <person name="Ivanova N."/>
            <person name="Ovchinikova G."/>
            <person name="Pati A."/>
            <person name="Chen A."/>
            <person name="Palaniappan K."/>
            <person name="Mavromatis K."/>
            <person name="Liolios K."/>
            <person name="Brettin T."/>
            <person name="Fiebig A."/>
            <person name="Rohde M."/>
            <person name="Abt B."/>
            <person name="Goker M."/>
            <person name="Detter J.C."/>
            <person name="Woyke T."/>
            <person name="Bristow J."/>
            <person name="Eisen J.A."/>
            <person name="Markowitz V."/>
            <person name="Hugenholtz P."/>
            <person name="Kyrpides N.C."/>
            <person name="Klenk H.P."/>
            <person name="Lapidus A."/>
        </authorList>
    </citation>
    <scope>NUCLEOTIDE SEQUENCE [LARGE SCALE GENOMIC DNA]</scope>
    <source>
        <strain evidence="3">DSM 44963</strain>
    </source>
</reference>
<evidence type="ECO:0000256" key="1">
    <source>
        <dbReference type="SAM" id="Phobius"/>
    </source>
</evidence>
<sequence>MAMVERRQEQVRLRLPLAAGVIMVAVEAFMRQFHVPHCYLYVQGHVVIEEGSQLCEIMGWASVVGPEKELDLLILEDADAEDEVAWRWVNPTSGSLLLLSTHPLAEERYSLKKC</sequence>
<dbReference type="AlphaFoldDB" id="D6U2Z9"/>
<dbReference type="InParanoid" id="D6U2Z9"/>
<dbReference type="Proteomes" id="UP000004508">
    <property type="component" value="Unassembled WGS sequence"/>
</dbReference>
<proteinExistence type="predicted"/>
<evidence type="ECO:0000313" key="2">
    <source>
        <dbReference type="EMBL" id="EFH82904.1"/>
    </source>
</evidence>
<dbReference type="RefSeq" id="WP_007921357.1">
    <property type="nucleotide sequence ID" value="NZ_ADVG01000004.1"/>
</dbReference>
<comment type="caution">
    <text evidence="2">The sequence shown here is derived from an EMBL/GenBank/DDBJ whole genome shotgun (WGS) entry which is preliminary data.</text>
</comment>
<feature type="transmembrane region" description="Helical" evidence="1">
    <location>
        <begin position="12"/>
        <end position="30"/>
    </location>
</feature>
<keyword evidence="1" id="KW-0472">Membrane</keyword>